<gene>
    <name evidence="3" type="ORF">MKK02DRAFT_37755</name>
</gene>
<keyword evidence="4" id="KW-1185">Reference proteome</keyword>
<protein>
    <recommendedName>
        <fullName evidence="2">WKF domain-containing protein</fullName>
    </recommendedName>
</protein>
<evidence type="ECO:0000313" key="4">
    <source>
        <dbReference type="Proteomes" id="UP001164286"/>
    </source>
</evidence>
<name>A0AA38H6K5_9TREE</name>
<dbReference type="PANTHER" id="PTHR22306:SF2">
    <property type="entry name" value="CHROMOSOME 7 OPEN READING FRAME 50"/>
    <property type="match status" value="1"/>
</dbReference>
<evidence type="ECO:0000259" key="2">
    <source>
        <dbReference type="Pfam" id="PF10180"/>
    </source>
</evidence>
<feature type="compositionally biased region" description="Polar residues" evidence="1">
    <location>
        <begin position="1"/>
        <end position="10"/>
    </location>
</feature>
<dbReference type="GeneID" id="77728978"/>
<dbReference type="AlphaFoldDB" id="A0AA38H6K5"/>
<evidence type="ECO:0000256" key="1">
    <source>
        <dbReference type="SAM" id="MobiDB-lite"/>
    </source>
</evidence>
<sequence length="318" mass="33132">MPAEASTSKTGGVKAPKMIDGREETKEERKARKAAKRAEKGVASAEASGQSTGMVPAAGPSSEVAQHAADGAAGSEKKSKKDKKRKRAEEVPAPTGDVSPEEGAASEKAGTVEAVVDPQEEKRARKAARKAEKAASRAAAVGGPPPPEVIAAETEPAGPSEPVLSEPARKALQYVQSYAATHLSEGPTPAEGQRWKFNKANQNWLIRNVWNESEVPEEHVDAVMRYLNTIKGGGRKALIEMAEKCSAASTADAPEPAPAVAPEAAATSTDPKTAVPTPAVPAAVVAAATPVVSPEEAKRDREVIKARAEKLLVLLRAE</sequence>
<feature type="region of interest" description="Disordered" evidence="1">
    <location>
        <begin position="1"/>
        <end position="166"/>
    </location>
</feature>
<dbReference type="RefSeq" id="XP_052944657.1">
    <property type="nucleotide sequence ID" value="XM_053089773.1"/>
</dbReference>
<feature type="compositionally biased region" description="Low complexity" evidence="1">
    <location>
        <begin position="251"/>
        <end position="266"/>
    </location>
</feature>
<reference evidence="3" key="1">
    <citation type="journal article" date="2022" name="G3 (Bethesda)">
        <title>High quality genome of the basidiomycete yeast Dioszegia hungarica PDD-24b-2 isolated from cloud water.</title>
        <authorList>
            <person name="Jarrige D."/>
            <person name="Haridas S."/>
            <person name="Bleykasten-Grosshans C."/>
            <person name="Joly M."/>
            <person name="Nadalig T."/>
            <person name="Sancelme M."/>
            <person name="Vuilleumier S."/>
            <person name="Grigoriev I.V."/>
            <person name="Amato P."/>
            <person name="Bringel F."/>
        </authorList>
    </citation>
    <scope>NUCLEOTIDE SEQUENCE</scope>
    <source>
        <strain evidence="3">PDD-24b-2</strain>
    </source>
</reference>
<comment type="caution">
    <text evidence="3">The sequence shown here is derived from an EMBL/GenBank/DDBJ whole genome shotgun (WGS) entry which is preliminary data.</text>
</comment>
<dbReference type="Pfam" id="PF10180">
    <property type="entry name" value="WKF"/>
    <property type="match status" value="1"/>
</dbReference>
<dbReference type="Proteomes" id="UP001164286">
    <property type="component" value="Unassembled WGS sequence"/>
</dbReference>
<feature type="compositionally biased region" description="Basic and acidic residues" evidence="1">
    <location>
        <begin position="17"/>
        <end position="40"/>
    </location>
</feature>
<feature type="domain" description="WKF" evidence="2">
    <location>
        <begin position="193"/>
        <end position="244"/>
    </location>
</feature>
<organism evidence="3 4">
    <name type="scientific">Dioszegia hungarica</name>
    <dbReference type="NCBI Taxonomy" id="4972"/>
    <lineage>
        <taxon>Eukaryota</taxon>
        <taxon>Fungi</taxon>
        <taxon>Dikarya</taxon>
        <taxon>Basidiomycota</taxon>
        <taxon>Agaricomycotina</taxon>
        <taxon>Tremellomycetes</taxon>
        <taxon>Tremellales</taxon>
        <taxon>Bulleribasidiaceae</taxon>
        <taxon>Dioszegia</taxon>
    </lineage>
</organism>
<proteinExistence type="predicted"/>
<dbReference type="InterPro" id="IPR019327">
    <property type="entry name" value="WKF"/>
</dbReference>
<dbReference type="EMBL" id="JAKWFO010000006">
    <property type="protein sequence ID" value="KAI9634880.1"/>
    <property type="molecule type" value="Genomic_DNA"/>
</dbReference>
<feature type="region of interest" description="Disordered" evidence="1">
    <location>
        <begin position="246"/>
        <end position="274"/>
    </location>
</feature>
<feature type="compositionally biased region" description="Basic and acidic residues" evidence="1">
    <location>
        <begin position="119"/>
        <end position="135"/>
    </location>
</feature>
<accession>A0AA38H6K5</accession>
<evidence type="ECO:0000313" key="3">
    <source>
        <dbReference type="EMBL" id="KAI9634880.1"/>
    </source>
</evidence>
<dbReference type="PANTHER" id="PTHR22306">
    <property type="entry name" value="CHROMOSOME 7 OPEN READING FRAME 50"/>
    <property type="match status" value="1"/>
</dbReference>